<name>A0A926KXI7_9BACL</name>
<protein>
    <recommendedName>
        <fullName evidence="3">PDZ domain-containing protein</fullName>
    </recommendedName>
</protein>
<accession>A0A926KXI7</accession>
<gene>
    <name evidence="1" type="ORF">ICC18_32005</name>
</gene>
<sequence length="48" mass="5478">MRDRRDSNRSEERAFRAGIRTYDVITAVDGQGARGQFKAHKLGDRVTI</sequence>
<organism evidence="1 2">
    <name type="scientific">Paenibacillus sedimenti</name>
    <dbReference type="NCBI Taxonomy" id="2770274"/>
    <lineage>
        <taxon>Bacteria</taxon>
        <taxon>Bacillati</taxon>
        <taxon>Bacillota</taxon>
        <taxon>Bacilli</taxon>
        <taxon>Bacillales</taxon>
        <taxon>Paenibacillaceae</taxon>
        <taxon>Paenibacillus</taxon>
    </lineage>
</organism>
<dbReference type="AlphaFoldDB" id="A0A926KXI7"/>
<dbReference type="Proteomes" id="UP000650466">
    <property type="component" value="Unassembled WGS sequence"/>
</dbReference>
<evidence type="ECO:0008006" key="3">
    <source>
        <dbReference type="Google" id="ProtNLM"/>
    </source>
</evidence>
<dbReference type="InterPro" id="IPR036034">
    <property type="entry name" value="PDZ_sf"/>
</dbReference>
<proteinExistence type="predicted"/>
<comment type="caution">
    <text evidence="1">The sequence shown here is derived from an EMBL/GenBank/DDBJ whole genome shotgun (WGS) entry which is preliminary data.</text>
</comment>
<evidence type="ECO:0000313" key="1">
    <source>
        <dbReference type="EMBL" id="MBD0384666.1"/>
    </source>
</evidence>
<keyword evidence="2" id="KW-1185">Reference proteome</keyword>
<evidence type="ECO:0000313" key="2">
    <source>
        <dbReference type="Proteomes" id="UP000650466"/>
    </source>
</evidence>
<dbReference type="RefSeq" id="WP_188178426.1">
    <property type="nucleotide sequence ID" value="NZ_JACVVD010000023.1"/>
</dbReference>
<reference evidence="1" key="1">
    <citation type="submission" date="2020-09" db="EMBL/GenBank/DDBJ databases">
        <title>Draft Genome Sequence of Paenibacillus sp. WST5.</title>
        <authorList>
            <person name="Bao Z."/>
        </authorList>
    </citation>
    <scope>NUCLEOTIDE SEQUENCE</scope>
    <source>
        <strain evidence="1">WST5</strain>
    </source>
</reference>
<dbReference type="SUPFAM" id="SSF50156">
    <property type="entry name" value="PDZ domain-like"/>
    <property type="match status" value="1"/>
</dbReference>
<dbReference type="EMBL" id="JACVVD010000023">
    <property type="protein sequence ID" value="MBD0384666.1"/>
    <property type="molecule type" value="Genomic_DNA"/>
</dbReference>